<comment type="caution">
    <text evidence="6">The sequence shown here is derived from an EMBL/GenBank/DDBJ whole genome shotgun (WGS) entry which is preliminary data.</text>
</comment>
<gene>
    <name evidence="6" type="ORF">MKZ38_004780</name>
</gene>
<feature type="transmembrane region" description="Helical" evidence="5">
    <location>
        <begin position="12"/>
        <end position="36"/>
    </location>
</feature>
<evidence type="ECO:0000313" key="6">
    <source>
        <dbReference type="EMBL" id="KAJ2897357.1"/>
    </source>
</evidence>
<dbReference type="InterPro" id="IPR023352">
    <property type="entry name" value="MAPEG-like_dom_sf"/>
</dbReference>
<accession>A0AAD5WRF1</accession>
<dbReference type="EMBL" id="JAKWBI020000280">
    <property type="protein sequence ID" value="KAJ2897357.1"/>
    <property type="molecule type" value="Genomic_DNA"/>
</dbReference>
<evidence type="ECO:0000313" key="7">
    <source>
        <dbReference type="Proteomes" id="UP001201980"/>
    </source>
</evidence>
<reference evidence="6" key="1">
    <citation type="submission" date="2022-07" db="EMBL/GenBank/DDBJ databases">
        <title>Draft genome sequence of Zalerion maritima ATCC 34329, a (micro)plastics degrading marine fungus.</title>
        <authorList>
            <person name="Paco A."/>
            <person name="Goncalves M.F.M."/>
            <person name="Rocha-Santos T.A.P."/>
            <person name="Alves A."/>
        </authorList>
    </citation>
    <scope>NUCLEOTIDE SEQUENCE</scope>
    <source>
        <strain evidence="6">ATCC 34329</strain>
    </source>
</reference>
<protein>
    <submittedName>
        <fullName evidence="6">Uncharacterized protein</fullName>
    </submittedName>
</protein>
<keyword evidence="2 5" id="KW-0812">Transmembrane</keyword>
<dbReference type="AlphaFoldDB" id="A0AAD5WRF1"/>
<proteinExistence type="predicted"/>
<evidence type="ECO:0000256" key="1">
    <source>
        <dbReference type="ARBA" id="ARBA00004370"/>
    </source>
</evidence>
<evidence type="ECO:0000256" key="5">
    <source>
        <dbReference type="SAM" id="Phobius"/>
    </source>
</evidence>
<evidence type="ECO:0000256" key="2">
    <source>
        <dbReference type="ARBA" id="ARBA00022692"/>
    </source>
</evidence>
<dbReference type="SUPFAM" id="SSF161084">
    <property type="entry name" value="MAPEG domain-like"/>
    <property type="match status" value="1"/>
</dbReference>
<dbReference type="InterPro" id="IPR001129">
    <property type="entry name" value="Membr-assoc_MAPEG"/>
</dbReference>
<dbReference type="Pfam" id="PF01124">
    <property type="entry name" value="MAPEG"/>
    <property type="match status" value="1"/>
</dbReference>
<organism evidence="6 7">
    <name type="scientific">Zalerion maritima</name>
    <dbReference type="NCBI Taxonomy" id="339359"/>
    <lineage>
        <taxon>Eukaryota</taxon>
        <taxon>Fungi</taxon>
        <taxon>Dikarya</taxon>
        <taxon>Ascomycota</taxon>
        <taxon>Pezizomycotina</taxon>
        <taxon>Sordariomycetes</taxon>
        <taxon>Lulworthiomycetidae</taxon>
        <taxon>Lulworthiales</taxon>
        <taxon>Lulworthiaceae</taxon>
        <taxon>Zalerion</taxon>
    </lineage>
</organism>
<dbReference type="Proteomes" id="UP001201980">
    <property type="component" value="Unassembled WGS sequence"/>
</dbReference>
<dbReference type="GO" id="GO:0016020">
    <property type="term" value="C:membrane"/>
    <property type="evidence" value="ECO:0007669"/>
    <property type="project" value="UniProtKB-SubCell"/>
</dbReference>
<dbReference type="Gene3D" id="1.20.120.550">
    <property type="entry name" value="Membrane associated eicosanoid/glutathione metabolism-like domain"/>
    <property type="match status" value="1"/>
</dbReference>
<sequence length="166" mass="18779">MSSSSLETPIHNYSILALPAYMTLAYSLHFVSIAVAKNFNLRGSWDQSNPRGTQNADVIRKRLSPERFRTYERVRACHANYFETMPTFYGAVILGNVARLPLGGKHGLNRFALSYLGLRVVHMVLYIGTDRGAMGGKLSYVRAPVFIYGLWMCMEVMFRAAKELVY</sequence>
<evidence type="ECO:0000256" key="4">
    <source>
        <dbReference type="ARBA" id="ARBA00023136"/>
    </source>
</evidence>
<feature type="transmembrane region" description="Helical" evidence="5">
    <location>
        <begin position="140"/>
        <end position="158"/>
    </location>
</feature>
<dbReference type="PANTHER" id="PTHR35371">
    <property type="entry name" value="INNER MEMBRANE PROTEIN"/>
    <property type="match status" value="1"/>
</dbReference>
<keyword evidence="3 5" id="KW-1133">Transmembrane helix</keyword>
<name>A0AAD5WRF1_9PEZI</name>
<comment type="subcellular location">
    <subcellularLocation>
        <location evidence="1">Membrane</location>
    </subcellularLocation>
</comment>
<dbReference type="PANTHER" id="PTHR35371:SF1">
    <property type="entry name" value="BLR7753 PROTEIN"/>
    <property type="match status" value="1"/>
</dbReference>
<keyword evidence="4 5" id="KW-0472">Membrane</keyword>
<evidence type="ECO:0000256" key="3">
    <source>
        <dbReference type="ARBA" id="ARBA00022989"/>
    </source>
</evidence>
<keyword evidence="7" id="KW-1185">Reference proteome</keyword>